<comment type="similarity">
    <text evidence="4 10">Belongs to the NAD(P)-dependent epimerase/dehydratase family.</text>
</comment>
<evidence type="ECO:0000256" key="6">
    <source>
        <dbReference type="ARBA" id="ARBA00018569"/>
    </source>
</evidence>
<keyword evidence="13" id="KW-1185">Reference proteome</keyword>
<evidence type="ECO:0000313" key="13">
    <source>
        <dbReference type="Proteomes" id="UP000578000"/>
    </source>
</evidence>
<dbReference type="Pfam" id="PF01370">
    <property type="entry name" value="Epimerase"/>
    <property type="match status" value="1"/>
</dbReference>
<evidence type="ECO:0000256" key="4">
    <source>
        <dbReference type="ARBA" id="ARBA00007637"/>
    </source>
</evidence>
<comment type="pathway">
    <text evidence="3 10">Carbohydrate metabolism; galactose metabolism.</text>
</comment>
<organism evidence="12 13">
    <name type="scientific">Acetobacter lovaniensis</name>
    <dbReference type="NCBI Taxonomy" id="104100"/>
    <lineage>
        <taxon>Bacteria</taxon>
        <taxon>Pseudomonadati</taxon>
        <taxon>Pseudomonadota</taxon>
        <taxon>Alphaproteobacteria</taxon>
        <taxon>Acetobacterales</taxon>
        <taxon>Acetobacteraceae</taxon>
        <taxon>Acetobacter</taxon>
    </lineage>
</organism>
<dbReference type="CDD" id="cd05247">
    <property type="entry name" value="UDP_G4E_1_SDR_e"/>
    <property type="match status" value="1"/>
</dbReference>
<keyword evidence="8" id="KW-0299">Galactose metabolism</keyword>
<dbReference type="UniPathway" id="UPA00214"/>
<dbReference type="InterPro" id="IPR001509">
    <property type="entry name" value="Epimerase_deHydtase"/>
</dbReference>
<dbReference type="RefSeq" id="WP_166116347.1">
    <property type="nucleotide sequence ID" value="NZ_BAABDB010000037.1"/>
</dbReference>
<evidence type="ECO:0000256" key="9">
    <source>
        <dbReference type="ARBA" id="ARBA00023235"/>
    </source>
</evidence>
<keyword evidence="7 10" id="KW-0520">NAD</keyword>
<comment type="cofactor">
    <cofactor evidence="2 10">
        <name>NAD(+)</name>
        <dbReference type="ChEBI" id="CHEBI:57540"/>
    </cofactor>
</comment>
<dbReference type="Proteomes" id="UP000578000">
    <property type="component" value="Unassembled WGS sequence"/>
</dbReference>
<dbReference type="SUPFAM" id="SSF51735">
    <property type="entry name" value="NAD(P)-binding Rossmann-fold domains"/>
    <property type="match status" value="1"/>
</dbReference>
<evidence type="ECO:0000313" key="12">
    <source>
        <dbReference type="EMBL" id="MBB6458263.1"/>
    </source>
</evidence>
<proteinExistence type="inferred from homology"/>
<comment type="catalytic activity">
    <reaction evidence="1 10">
        <text>UDP-alpha-D-glucose = UDP-alpha-D-galactose</text>
        <dbReference type="Rhea" id="RHEA:22168"/>
        <dbReference type="ChEBI" id="CHEBI:58885"/>
        <dbReference type="ChEBI" id="CHEBI:66914"/>
        <dbReference type="EC" id="5.1.3.2"/>
    </reaction>
</comment>
<dbReference type="EMBL" id="JACHIE010000016">
    <property type="protein sequence ID" value="MBB6458263.1"/>
    <property type="molecule type" value="Genomic_DNA"/>
</dbReference>
<dbReference type="GO" id="GO:0003978">
    <property type="term" value="F:UDP-glucose 4-epimerase activity"/>
    <property type="evidence" value="ECO:0007669"/>
    <property type="project" value="UniProtKB-UniRule"/>
</dbReference>
<dbReference type="InterPro" id="IPR036291">
    <property type="entry name" value="NAD(P)-bd_dom_sf"/>
</dbReference>
<dbReference type="NCBIfam" id="TIGR01179">
    <property type="entry name" value="galE"/>
    <property type="match status" value="1"/>
</dbReference>
<name>A0A841QJF7_9PROT</name>
<dbReference type="PANTHER" id="PTHR43725:SF47">
    <property type="entry name" value="UDP-GLUCOSE 4-EPIMERASE"/>
    <property type="match status" value="1"/>
</dbReference>
<feature type="domain" description="NAD-dependent epimerase/dehydratase" evidence="11">
    <location>
        <begin position="4"/>
        <end position="262"/>
    </location>
</feature>
<dbReference type="NCBIfam" id="NF007956">
    <property type="entry name" value="PRK10675.1"/>
    <property type="match status" value="1"/>
</dbReference>
<evidence type="ECO:0000256" key="8">
    <source>
        <dbReference type="ARBA" id="ARBA00023144"/>
    </source>
</evidence>
<gene>
    <name evidence="12" type="ORF">HNR55_002870</name>
</gene>
<dbReference type="GO" id="GO:0006012">
    <property type="term" value="P:galactose metabolic process"/>
    <property type="evidence" value="ECO:0007669"/>
    <property type="project" value="UniProtKB-UniPathway"/>
</dbReference>
<keyword evidence="10" id="KW-0119">Carbohydrate metabolism</keyword>
<evidence type="ECO:0000256" key="3">
    <source>
        <dbReference type="ARBA" id="ARBA00004947"/>
    </source>
</evidence>
<protein>
    <recommendedName>
        <fullName evidence="6 10">UDP-glucose 4-epimerase</fullName>
        <ecNumber evidence="5 10">5.1.3.2</ecNumber>
    </recommendedName>
</protein>
<evidence type="ECO:0000259" key="11">
    <source>
        <dbReference type="Pfam" id="PF01370"/>
    </source>
</evidence>
<accession>A0A841QJF7</accession>
<dbReference type="AlphaFoldDB" id="A0A841QJF7"/>
<reference evidence="12 13" key="1">
    <citation type="submission" date="2020-08" db="EMBL/GenBank/DDBJ databases">
        <title>Genomic Encyclopedia of Type Strains, Phase IV (KMG-IV): sequencing the most valuable type-strain genomes for metagenomic binning, comparative biology and taxonomic classification.</title>
        <authorList>
            <person name="Goeker M."/>
        </authorList>
    </citation>
    <scope>NUCLEOTIDE SEQUENCE [LARGE SCALE GENOMIC DNA]</scope>
    <source>
        <strain evidence="12 13">DSM 4491</strain>
    </source>
</reference>
<dbReference type="Gene3D" id="3.90.25.10">
    <property type="entry name" value="UDP-galactose 4-epimerase, domain 1"/>
    <property type="match status" value="1"/>
</dbReference>
<evidence type="ECO:0000256" key="5">
    <source>
        <dbReference type="ARBA" id="ARBA00013189"/>
    </source>
</evidence>
<dbReference type="GO" id="GO:0005829">
    <property type="term" value="C:cytosol"/>
    <property type="evidence" value="ECO:0007669"/>
    <property type="project" value="TreeGrafter"/>
</dbReference>
<keyword evidence="9 10" id="KW-0413">Isomerase</keyword>
<dbReference type="EC" id="5.1.3.2" evidence="5 10"/>
<dbReference type="PANTHER" id="PTHR43725">
    <property type="entry name" value="UDP-GLUCOSE 4-EPIMERASE"/>
    <property type="match status" value="1"/>
</dbReference>
<evidence type="ECO:0000256" key="1">
    <source>
        <dbReference type="ARBA" id="ARBA00000083"/>
    </source>
</evidence>
<evidence type="ECO:0000256" key="2">
    <source>
        <dbReference type="ARBA" id="ARBA00001911"/>
    </source>
</evidence>
<comment type="subunit">
    <text evidence="10">Homodimer.</text>
</comment>
<dbReference type="InterPro" id="IPR005886">
    <property type="entry name" value="UDP_G4E"/>
</dbReference>
<sequence>MARILLTGGAGFIGSHTAVALQGRGHDVVLLDNFSNASRSVPARLKEITGVDYPVHDVDIRDMDAMQRVFATEPYDAVIHFAALKAVGESEENPLHYFDVNVAGTLKLLTAMRHAGVGRIVFSSSATVYGAPEHCPIAESAPLHATNIYGRTKLIMEDMISDLVRTGMLSSAFLLRYFNPVGAHPSGLIGEDPRGVPANLMPYLCQVAARQRDRLTIFGDDYPTPDGTGVRDYLHVMDLAEAHCAAVEKALGTEGTHAVNLGTGTGYSVLELVHAFENATGINIPYQIGPRRPGDAPACYANPALARTMFGWSAKRTLLDMCRDSWHWQSMSVKIPSPINL</sequence>
<evidence type="ECO:0000256" key="10">
    <source>
        <dbReference type="RuleBase" id="RU366046"/>
    </source>
</evidence>
<dbReference type="Gene3D" id="3.40.50.720">
    <property type="entry name" value="NAD(P)-binding Rossmann-like Domain"/>
    <property type="match status" value="1"/>
</dbReference>
<comment type="caution">
    <text evidence="12">The sequence shown here is derived from an EMBL/GenBank/DDBJ whole genome shotgun (WGS) entry which is preliminary data.</text>
</comment>
<evidence type="ECO:0000256" key="7">
    <source>
        <dbReference type="ARBA" id="ARBA00023027"/>
    </source>
</evidence>